<dbReference type="GeneID" id="80898299"/>
<dbReference type="RefSeq" id="XP_056052102.1">
    <property type="nucleotide sequence ID" value="XM_056200232.1"/>
</dbReference>
<accession>A0A9W8QBV7</accession>
<proteinExistence type="predicted"/>
<name>A0A9W8QBV7_AKAMU</name>
<dbReference type="KEGG" id="amus:LMH87_011140"/>
<protein>
    <recommendedName>
        <fullName evidence="3">NmrA-like domain-containing protein</fullName>
    </recommendedName>
</protein>
<organism evidence="1 2">
    <name type="scientific">Akanthomyces muscarius</name>
    <name type="common">Entomopathogenic fungus</name>
    <name type="synonym">Lecanicillium muscarium</name>
    <dbReference type="NCBI Taxonomy" id="2231603"/>
    <lineage>
        <taxon>Eukaryota</taxon>
        <taxon>Fungi</taxon>
        <taxon>Dikarya</taxon>
        <taxon>Ascomycota</taxon>
        <taxon>Pezizomycotina</taxon>
        <taxon>Sordariomycetes</taxon>
        <taxon>Hypocreomycetidae</taxon>
        <taxon>Hypocreales</taxon>
        <taxon>Cordycipitaceae</taxon>
        <taxon>Akanthomyces</taxon>
    </lineage>
</organism>
<gene>
    <name evidence="1" type="ORF">LMH87_011140</name>
</gene>
<evidence type="ECO:0000313" key="2">
    <source>
        <dbReference type="Proteomes" id="UP001144673"/>
    </source>
</evidence>
<dbReference type="EMBL" id="JAJHUN010000009">
    <property type="protein sequence ID" value="KAJ4150388.1"/>
    <property type="molecule type" value="Genomic_DNA"/>
</dbReference>
<sequence length="107" mass="11528">MAFNRIAVYGHRGWASAAIFKALANSGARIRVLHQPTPDTSMLPANVSTNIDIVISLVGHEGIARQHGFIEAIPKTQCRQPALAFAPLHPQLCGSGVCFPVRCHANF</sequence>
<evidence type="ECO:0000313" key="1">
    <source>
        <dbReference type="EMBL" id="KAJ4150388.1"/>
    </source>
</evidence>
<dbReference type="AlphaFoldDB" id="A0A9W8QBV7"/>
<keyword evidence="2" id="KW-1185">Reference proteome</keyword>
<reference evidence="1" key="1">
    <citation type="journal article" date="2023" name="Access Microbiol">
        <title>De-novo genome assembly for Akanthomyces muscarius, a biocontrol agent of insect agricultural pests.</title>
        <authorList>
            <person name="Erdos Z."/>
            <person name="Studholme D.J."/>
            <person name="Raymond B."/>
            <person name="Sharma M."/>
        </authorList>
    </citation>
    <scope>NUCLEOTIDE SEQUENCE</scope>
    <source>
        <strain evidence="1">Ve6</strain>
    </source>
</reference>
<evidence type="ECO:0008006" key="3">
    <source>
        <dbReference type="Google" id="ProtNLM"/>
    </source>
</evidence>
<dbReference type="Proteomes" id="UP001144673">
    <property type="component" value="Chromosome 4"/>
</dbReference>
<comment type="caution">
    <text evidence="1">The sequence shown here is derived from an EMBL/GenBank/DDBJ whole genome shotgun (WGS) entry which is preliminary data.</text>
</comment>